<sequence>MDSLHPSLSQALPLRGYDADQDLQPPFRAAALGIATFYKKAAENGRKAYSLGYYSALQDVLEYLQAGLDHGSDSTLRSQPTEQRMALTIERVMDYIERRQEALRSESLEAGEDDNTQPIPTAAQQQQSNNSCTQSQSLVSRPQPPPKQQQQIDSSSASHESNAPATQVNSVANESNPSSSSSSSSSSISSDSPTPPQTHTTLKRRSSPRRATSPNPEPSCPTSSDQPQGKTLVDATIKSVQQSNPTLPTATNLNFLNPINIDFSSFLTGPLSQLPHSSPVNLSAHSSRRHRGTHMGESRKGKAKERGCGSIDRERSATITAGTVPFGSISPIGYSHYSAGHFPSGSANDGEPRVLSSIGNKRRYPAIDPTVVFHEPNSTVHRSIRKNNHRNFNSIEEVDSHIPNDDVMMVLGDEPSLERPSKRSSRRHHGATGGGGGGH</sequence>
<feature type="region of interest" description="Disordered" evidence="1">
    <location>
        <begin position="277"/>
        <end position="311"/>
    </location>
</feature>
<feature type="region of interest" description="Disordered" evidence="1">
    <location>
        <begin position="107"/>
        <end position="229"/>
    </location>
</feature>
<proteinExistence type="predicted"/>
<dbReference type="EMBL" id="CALTRL010005687">
    <property type="protein sequence ID" value="CAH7684771.1"/>
    <property type="molecule type" value="Genomic_DNA"/>
</dbReference>
<feature type="compositionally biased region" description="Low complexity" evidence="1">
    <location>
        <begin position="175"/>
        <end position="192"/>
    </location>
</feature>
<gene>
    <name evidence="2" type="ORF">PPACK8108_LOCUS19196</name>
</gene>
<protein>
    <recommendedName>
        <fullName evidence="4">USP8 dimerisation domain-containing protein</fullName>
    </recommendedName>
</protein>
<feature type="compositionally biased region" description="Polar residues" evidence="1">
    <location>
        <begin position="209"/>
        <end position="229"/>
    </location>
</feature>
<organism evidence="2 3">
    <name type="scientific">Phakopsora pachyrhizi</name>
    <name type="common">Asian soybean rust disease fungus</name>
    <dbReference type="NCBI Taxonomy" id="170000"/>
    <lineage>
        <taxon>Eukaryota</taxon>
        <taxon>Fungi</taxon>
        <taxon>Dikarya</taxon>
        <taxon>Basidiomycota</taxon>
        <taxon>Pucciniomycotina</taxon>
        <taxon>Pucciniomycetes</taxon>
        <taxon>Pucciniales</taxon>
        <taxon>Phakopsoraceae</taxon>
        <taxon>Phakopsora</taxon>
    </lineage>
</organism>
<dbReference type="Proteomes" id="UP001153365">
    <property type="component" value="Unassembled WGS sequence"/>
</dbReference>
<dbReference type="PANTHER" id="PTHR38645">
    <property type="entry name" value="CHROMOSOME 9, WHOLE GENOME SHOTGUN SEQUENCE"/>
    <property type="match status" value="1"/>
</dbReference>
<feature type="compositionally biased region" description="Low complexity" evidence="1">
    <location>
        <begin position="116"/>
        <end position="137"/>
    </location>
</feature>
<dbReference type="AlphaFoldDB" id="A0AAV0BFW1"/>
<feature type="region of interest" description="Disordered" evidence="1">
    <location>
        <begin position="415"/>
        <end position="439"/>
    </location>
</feature>
<evidence type="ECO:0000313" key="3">
    <source>
        <dbReference type="Proteomes" id="UP001153365"/>
    </source>
</evidence>
<accession>A0AAV0BFW1</accession>
<evidence type="ECO:0000313" key="2">
    <source>
        <dbReference type="EMBL" id="CAH7684771.1"/>
    </source>
</evidence>
<dbReference type="PANTHER" id="PTHR38645:SF1">
    <property type="entry name" value="YALI0F12243P"/>
    <property type="match status" value="1"/>
</dbReference>
<comment type="caution">
    <text evidence="2">The sequence shown here is derived from an EMBL/GenBank/DDBJ whole genome shotgun (WGS) entry which is preliminary data.</text>
</comment>
<reference evidence="2" key="1">
    <citation type="submission" date="2022-06" db="EMBL/GenBank/DDBJ databases">
        <authorList>
            <consortium name="SYNGENTA / RWTH Aachen University"/>
        </authorList>
    </citation>
    <scope>NUCLEOTIDE SEQUENCE</scope>
</reference>
<feature type="compositionally biased region" description="Basic and acidic residues" evidence="1">
    <location>
        <begin position="294"/>
        <end position="311"/>
    </location>
</feature>
<evidence type="ECO:0000256" key="1">
    <source>
        <dbReference type="SAM" id="MobiDB-lite"/>
    </source>
</evidence>
<feature type="compositionally biased region" description="Polar residues" evidence="1">
    <location>
        <begin position="152"/>
        <end position="174"/>
    </location>
</feature>
<evidence type="ECO:0008006" key="4">
    <source>
        <dbReference type="Google" id="ProtNLM"/>
    </source>
</evidence>
<keyword evidence="3" id="KW-1185">Reference proteome</keyword>
<name>A0AAV0BFW1_PHAPC</name>